<feature type="region of interest" description="Disordered" evidence="1">
    <location>
        <begin position="19"/>
        <end position="69"/>
    </location>
</feature>
<dbReference type="Proteomes" id="UP000028828">
    <property type="component" value="Unassembled WGS sequence"/>
</dbReference>
<dbReference type="EMBL" id="AEYI02001399">
    <property type="protein sequence ID" value="KFG37893.1"/>
    <property type="molecule type" value="Genomic_DNA"/>
</dbReference>
<evidence type="ECO:0000256" key="1">
    <source>
        <dbReference type="SAM" id="MobiDB-lite"/>
    </source>
</evidence>
<feature type="compositionally biased region" description="Basic and acidic residues" evidence="1">
    <location>
        <begin position="27"/>
        <end position="39"/>
    </location>
</feature>
<dbReference type="VEuPathDB" id="ToxoDB:TGP89_365860"/>
<protein>
    <submittedName>
        <fullName evidence="2">Uncharacterized protein</fullName>
    </submittedName>
</protein>
<organism evidence="2 3">
    <name type="scientific">Toxoplasma gondii p89</name>
    <dbReference type="NCBI Taxonomy" id="943119"/>
    <lineage>
        <taxon>Eukaryota</taxon>
        <taxon>Sar</taxon>
        <taxon>Alveolata</taxon>
        <taxon>Apicomplexa</taxon>
        <taxon>Conoidasida</taxon>
        <taxon>Coccidia</taxon>
        <taxon>Eucoccidiorida</taxon>
        <taxon>Eimeriorina</taxon>
        <taxon>Sarcocystidae</taxon>
        <taxon>Toxoplasma</taxon>
    </lineage>
</organism>
<evidence type="ECO:0000313" key="3">
    <source>
        <dbReference type="Proteomes" id="UP000028828"/>
    </source>
</evidence>
<name>A0A086K0H5_TOXGO</name>
<accession>A0A086K0H5</accession>
<dbReference type="AlphaFoldDB" id="A0A086K0H5"/>
<proteinExistence type="predicted"/>
<evidence type="ECO:0000313" key="2">
    <source>
        <dbReference type="EMBL" id="KFG37893.1"/>
    </source>
</evidence>
<sequence>MDLHIQARSCLNNLRTNFSASGSTVRNESRKKGGEVEKKKTPRGRTGTPKTKAAPDTGARDAEEKRRTRRRCLLSRPGLLYGSGRRAPPSKTSACTYTAPELVFSPKTPLAVSPRDHFCRRDPSKGEPPLSHSFRFRTLRFFLPRILSTFPQLPVSRACSLAFLDFAIQRVTPASESLPVAVNARQNRHPFE</sequence>
<gene>
    <name evidence="2" type="ORF">TGP89_365860</name>
</gene>
<reference evidence="2 3" key="1">
    <citation type="submission" date="2014-03" db="EMBL/GenBank/DDBJ databases">
        <authorList>
            <person name="Sibley D."/>
            <person name="Venepally P."/>
            <person name="Karamycheva S."/>
            <person name="Hadjithomas M."/>
            <person name="Khan A."/>
            <person name="Brunk B."/>
            <person name="Roos D."/>
            <person name="Caler E."/>
            <person name="Lorenzi H."/>
        </authorList>
    </citation>
    <scope>NUCLEOTIDE SEQUENCE [LARGE SCALE GENOMIC DNA]</scope>
    <source>
        <strain evidence="3">p89</strain>
    </source>
</reference>
<comment type="caution">
    <text evidence="2">The sequence shown here is derived from an EMBL/GenBank/DDBJ whole genome shotgun (WGS) entry which is preliminary data.</text>
</comment>